<protein>
    <submittedName>
        <fullName evidence="1">Uncharacterized protein</fullName>
    </submittedName>
</protein>
<evidence type="ECO:0000313" key="1">
    <source>
        <dbReference type="EMBL" id="GLC57850.1"/>
    </source>
</evidence>
<dbReference type="EMBL" id="BRXU01000020">
    <property type="protein sequence ID" value="GLC57850.1"/>
    <property type="molecule type" value="Genomic_DNA"/>
</dbReference>
<dbReference type="GO" id="GO:0071944">
    <property type="term" value="C:cell periphery"/>
    <property type="evidence" value="ECO:0007669"/>
    <property type="project" value="TreeGrafter"/>
</dbReference>
<sequence>MARTLERWLQRVCLTAATGDLDELRIAVRAAGGRLLHLLAGGRMMEAAATAGQLASCEWLLVQGCPLGGALAAARRAGQRHVYDFLLKFVHRTWGDSAGACAAACGQGRAKVMEWLRRQRGWMYSDGNGDGDGGDDGGNGGGGGWWGLARARAGGGGGGGGGGGRRWHFLEGLYRRLQGQQQLRRKDYGGGGGGWGCRRQPLIRVAGGRRHQRCRRV</sequence>
<comment type="caution">
    <text evidence="1">The sequence shown here is derived from an EMBL/GenBank/DDBJ whole genome shotgun (WGS) entry which is preliminary data.</text>
</comment>
<organism evidence="1 2">
    <name type="scientific">Pleodorina starrii</name>
    <dbReference type="NCBI Taxonomy" id="330485"/>
    <lineage>
        <taxon>Eukaryota</taxon>
        <taxon>Viridiplantae</taxon>
        <taxon>Chlorophyta</taxon>
        <taxon>core chlorophytes</taxon>
        <taxon>Chlorophyceae</taxon>
        <taxon>CS clade</taxon>
        <taxon>Chlamydomonadales</taxon>
        <taxon>Volvocaceae</taxon>
        <taxon>Pleodorina</taxon>
    </lineage>
</organism>
<dbReference type="Proteomes" id="UP001165080">
    <property type="component" value="Unassembled WGS sequence"/>
</dbReference>
<evidence type="ECO:0000313" key="2">
    <source>
        <dbReference type="Proteomes" id="UP001165080"/>
    </source>
</evidence>
<dbReference type="GO" id="GO:0005783">
    <property type="term" value="C:endoplasmic reticulum"/>
    <property type="evidence" value="ECO:0007669"/>
    <property type="project" value="TreeGrafter"/>
</dbReference>
<dbReference type="GO" id="GO:0004620">
    <property type="term" value="F:phospholipase activity"/>
    <property type="evidence" value="ECO:0007669"/>
    <property type="project" value="TreeGrafter"/>
</dbReference>
<dbReference type="PANTHER" id="PTHR12393">
    <property type="entry name" value="SPHINGOMYELIN PHOSPHODIESTERASE RELATED"/>
    <property type="match status" value="1"/>
</dbReference>
<dbReference type="GO" id="GO:0016020">
    <property type="term" value="C:membrane"/>
    <property type="evidence" value="ECO:0007669"/>
    <property type="project" value="TreeGrafter"/>
</dbReference>
<dbReference type="GO" id="GO:0030149">
    <property type="term" value="P:sphingolipid catabolic process"/>
    <property type="evidence" value="ECO:0007669"/>
    <property type="project" value="TreeGrafter"/>
</dbReference>
<dbReference type="AlphaFoldDB" id="A0A9W6BTT7"/>
<accession>A0A9W6BTT7</accession>
<name>A0A9W6BTT7_9CHLO</name>
<proteinExistence type="predicted"/>
<dbReference type="GO" id="GO:0046513">
    <property type="term" value="P:ceramide biosynthetic process"/>
    <property type="evidence" value="ECO:0007669"/>
    <property type="project" value="TreeGrafter"/>
</dbReference>
<gene>
    <name evidence="1" type="primary">PLEST011249</name>
    <name evidence="1" type="ORF">PLESTB_001280700</name>
</gene>
<reference evidence="1 2" key="1">
    <citation type="journal article" date="2023" name="Commun. Biol.">
        <title>Reorganization of the ancestral sex-determining regions during the evolution of trioecy in Pleodorina starrii.</title>
        <authorList>
            <person name="Takahashi K."/>
            <person name="Suzuki S."/>
            <person name="Kawai-Toyooka H."/>
            <person name="Yamamoto K."/>
            <person name="Hamaji T."/>
            <person name="Ootsuki R."/>
            <person name="Yamaguchi H."/>
            <person name="Kawachi M."/>
            <person name="Higashiyama T."/>
            <person name="Nozaki H."/>
        </authorList>
    </citation>
    <scope>NUCLEOTIDE SEQUENCE [LARGE SCALE GENOMIC DNA]</scope>
    <source>
        <strain evidence="1 2">NIES-4479</strain>
    </source>
</reference>
<dbReference type="PANTHER" id="PTHR12393:SF6">
    <property type="entry name" value="SPHINGOMYELIN PHOSPHODIESTERASE 2"/>
    <property type="match status" value="1"/>
</dbReference>
<keyword evidence="2" id="KW-1185">Reference proteome</keyword>